<comment type="catalytic activity">
    <reaction evidence="12 13">
        <text>2-[(2R,5Z)-2-carboxy-4-methylthiazol-5(2H)-ylidene]ethyl phosphate + 4-amino-2-methyl-5-(diphosphooxymethyl)pyrimidine + 2 H(+) = thiamine phosphate + CO2 + diphosphate</text>
        <dbReference type="Rhea" id="RHEA:47844"/>
        <dbReference type="ChEBI" id="CHEBI:15378"/>
        <dbReference type="ChEBI" id="CHEBI:16526"/>
        <dbReference type="ChEBI" id="CHEBI:33019"/>
        <dbReference type="ChEBI" id="CHEBI:37575"/>
        <dbReference type="ChEBI" id="CHEBI:57841"/>
        <dbReference type="ChEBI" id="CHEBI:62899"/>
        <dbReference type="EC" id="2.5.1.3"/>
    </reaction>
</comment>
<keyword evidence="9" id="KW-0511">Multifunctional enzyme</keyword>
<dbReference type="KEGG" id="ccot:CCAX7_39220"/>
<feature type="binding site" evidence="13">
    <location>
        <position position="436"/>
    </location>
    <ligand>
        <name>2-[(2R,5Z)-2-carboxy-4-methylthiazol-5(2H)-ylidene]ethyl phosphate</name>
        <dbReference type="ChEBI" id="CHEBI:62899"/>
    </ligand>
</feature>
<dbReference type="InterPro" id="IPR036206">
    <property type="entry name" value="ThiamineP_synth_sf"/>
</dbReference>
<dbReference type="HAMAP" id="MF_00097">
    <property type="entry name" value="TMP_synthase"/>
    <property type="match status" value="1"/>
</dbReference>
<dbReference type="SUPFAM" id="SSF53613">
    <property type="entry name" value="Ribokinase-like"/>
    <property type="match status" value="1"/>
</dbReference>
<feature type="binding site" evidence="13">
    <location>
        <position position="360"/>
    </location>
    <ligand>
        <name>Mg(2+)</name>
        <dbReference type="ChEBI" id="CHEBI:18420"/>
    </ligand>
</feature>
<feature type="binding site" evidence="13">
    <location>
        <position position="341"/>
    </location>
    <ligand>
        <name>Mg(2+)</name>
        <dbReference type="ChEBI" id="CHEBI:18420"/>
    </ligand>
</feature>
<keyword evidence="3 13" id="KW-0479">Metal-binding</keyword>
<keyword evidence="7 13" id="KW-0460">Magnesium</keyword>
<dbReference type="NCBIfam" id="TIGR00097">
    <property type="entry name" value="HMP-P_kinase"/>
    <property type="match status" value="1"/>
</dbReference>
<evidence type="ECO:0000256" key="6">
    <source>
        <dbReference type="ARBA" id="ARBA00022840"/>
    </source>
</evidence>
<gene>
    <name evidence="13" type="primary">thiE</name>
    <name evidence="14" type="ORF">CCAX7_39220</name>
</gene>
<dbReference type="Gene3D" id="3.40.1190.20">
    <property type="match status" value="1"/>
</dbReference>
<feature type="binding site" evidence="13">
    <location>
        <position position="379"/>
    </location>
    <ligand>
        <name>4-amino-2-methyl-5-(diphosphooxymethyl)pyrimidine</name>
        <dbReference type="ChEBI" id="CHEBI:57841"/>
    </ligand>
</feature>
<dbReference type="GO" id="GO:0005829">
    <property type="term" value="C:cytosol"/>
    <property type="evidence" value="ECO:0007669"/>
    <property type="project" value="TreeGrafter"/>
</dbReference>
<evidence type="ECO:0000256" key="5">
    <source>
        <dbReference type="ARBA" id="ARBA00022777"/>
    </source>
</evidence>
<evidence type="ECO:0000256" key="12">
    <source>
        <dbReference type="ARBA" id="ARBA00047883"/>
    </source>
</evidence>
<dbReference type="GO" id="GO:0008972">
    <property type="term" value="F:phosphomethylpyrimidine kinase activity"/>
    <property type="evidence" value="ECO:0007669"/>
    <property type="project" value="InterPro"/>
</dbReference>
<dbReference type="PANTHER" id="PTHR20858">
    <property type="entry name" value="PHOSPHOMETHYLPYRIMIDINE KINASE"/>
    <property type="match status" value="1"/>
</dbReference>
<keyword evidence="6" id="KW-0067">ATP-binding</keyword>
<evidence type="ECO:0000256" key="3">
    <source>
        <dbReference type="ARBA" id="ARBA00022723"/>
    </source>
</evidence>
<dbReference type="EC" id="2.5.1.3" evidence="13"/>
<comment type="function">
    <text evidence="13">Condenses 4-methyl-5-(beta-hydroxyethyl)thiazole monophosphate (THZ-P) and 2-methyl-4-amino-5-hydroxymethyl pyrimidine pyrophosphate (HMP-PP) to form thiamine monophosphate (TMP).</text>
</comment>
<evidence type="ECO:0000256" key="10">
    <source>
        <dbReference type="ARBA" id="ARBA00047334"/>
    </source>
</evidence>
<sequence>MTAPIVLTIAGSDPSGGAGIQADLRAIAALGAHGLCAVTALTSQNSAGVHSVFVTPPEILASQLESILADTRPDAVKIGMLGGADQVEVVARSIQKYELTNVVLDPVLASTAGVPLLDLEGKSALIRALLSRCAVATPNLQEAQALTGIAIESEEDAARAGYALLYLGSPAALVTGGHFAEEPQDVLVTAGGAHTLRGERVHTRHTHGTGCLFSTALATHLAFGLDLREAAAHAKDFVARSLRNPVVIGKGRGYPSPSGADPTPSAKHAERLAKIRGVYVLTDPDLRPDRSPQEIVAAALAGGARVVQLRDKHRPTPELIALARELRRRAHAAGALLIVNDRVDVALASDADGVHLGPDDMSVADARRLLGPDKIVGVSVSSVAEAAPLAPDASYLGVGAIYGSTTKDDAGAPVGAPRICEIAAAFPRHPIVAIGGIGTTNIAEVARAGAHSAAVISAIVCAEDMEEATRELAATFE</sequence>
<evidence type="ECO:0000256" key="4">
    <source>
        <dbReference type="ARBA" id="ARBA00022741"/>
    </source>
</evidence>
<dbReference type="FunCoup" id="A0A402D3Q4">
    <property type="interactions" value="450"/>
</dbReference>
<proteinExistence type="inferred from homology"/>
<dbReference type="GO" id="GO:0005524">
    <property type="term" value="F:ATP binding"/>
    <property type="evidence" value="ECO:0007669"/>
    <property type="project" value="UniProtKB-KW"/>
</dbReference>
<evidence type="ECO:0000256" key="11">
    <source>
        <dbReference type="ARBA" id="ARBA00047851"/>
    </source>
</evidence>
<keyword evidence="5" id="KW-0418">Kinase</keyword>
<dbReference type="FunFam" id="3.40.1190.20:FF:000003">
    <property type="entry name" value="Phosphomethylpyrimidine kinase ThiD"/>
    <property type="match status" value="1"/>
</dbReference>
<dbReference type="InterPro" id="IPR013785">
    <property type="entry name" value="Aldolase_TIM"/>
</dbReference>
<dbReference type="OrthoDB" id="9789949at2"/>
<dbReference type="Proteomes" id="UP000287394">
    <property type="component" value="Chromosome"/>
</dbReference>
<evidence type="ECO:0000313" key="15">
    <source>
        <dbReference type="Proteomes" id="UP000287394"/>
    </source>
</evidence>
<dbReference type="RefSeq" id="WP_119324101.1">
    <property type="nucleotide sequence ID" value="NZ_AP025739.1"/>
</dbReference>
<comment type="catalytic activity">
    <reaction evidence="11 13">
        <text>2-(2-carboxy-4-methylthiazol-5-yl)ethyl phosphate + 4-amino-2-methyl-5-(diphosphooxymethyl)pyrimidine + 2 H(+) = thiamine phosphate + CO2 + diphosphate</text>
        <dbReference type="Rhea" id="RHEA:47848"/>
        <dbReference type="ChEBI" id="CHEBI:15378"/>
        <dbReference type="ChEBI" id="CHEBI:16526"/>
        <dbReference type="ChEBI" id="CHEBI:33019"/>
        <dbReference type="ChEBI" id="CHEBI:37575"/>
        <dbReference type="ChEBI" id="CHEBI:57841"/>
        <dbReference type="ChEBI" id="CHEBI:62890"/>
        <dbReference type="EC" id="2.5.1.3"/>
    </reaction>
</comment>
<dbReference type="InterPro" id="IPR013749">
    <property type="entry name" value="PM/HMP-P_kinase-1"/>
</dbReference>
<feature type="binding site" evidence="13">
    <location>
        <begin position="308"/>
        <end position="312"/>
    </location>
    <ligand>
        <name>4-amino-2-methyl-5-(diphosphooxymethyl)pyrimidine</name>
        <dbReference type="ChEBI" id="CHEBI:57841"/>
    </ligand>
</feature>
<dbReference type="GO" id="GO:0004789">
    <property type="term" value="F:thiamine-phosphate diphosphorylase activity"/>
    <property type="evidence" value="ECO:0007669"/>
    <property type="project" value="UniProtKB-UniRule"/>
</dbReference>
<comment type="pathway">
    <text evidence="1 13">Cofactor biosynthesis; thiamine diphosphate biosynthesis; thiamine phosphate from 4-amino-2-methyl-5-diphosphomethylpyrimidine and 4-methyl-5-(2-phosphoethyl)-thiazole: step 1/1.</text>
</comment>
<dbReference type="NCBIfam" id="TIGR00693">
    <property type="entry name" value="thiE"/>
    <property type="match status" value="1"/>
</dbReference>
<comment type="catalytic activity">
    <reaction evidence="10 13">
        <text>4-methyl-5-(2-phosphooxyethyl)-thiazole + 4-amino-2-methyl-5-(diphosphooxymethyl)pyrimidine + H(+) = thiamine phosphate + diphosphate</text>
        <dbReference type="Rhea" id="RHEA:22328"/>
        <dbReference type="ChEBI" id="CHEBI:15378"/>
        <dbReference type="ChEBI" id="CHEBI:33019"/>
        <dbReference type="ChEBI" id="CHEBI:37575"/>
        <dbReference type="ChEBI" id="CHEBI:57841"/>
        <dbReference type="ChEBI" id="CHEBI:58296"/>
        <dbReference type="EC" id="2.5.1.3"/>
    </reaction>
</comment>
<dbReference type="GO" id="GO:0008902">
    <property type="term" value="F:hydroxymethylpyrimidine kinase activity"/>
    <property type="evidence" value="ECO:0007669"/>
    <property type="project" value="TreeGrafter"/>
</dbReference>
<feature type="binding site" evidence="13">
    <location>
        <begin position="456"/>
        <end position="457"/>
    </location>
    <ligand>
        <name>2-[(2R,5Z)-2-carboxy-4-methylthiazol-5(2H)-ylidene]ethyl phosphate</name>
        <dbReference type="ChEBI" id="CHEBI:62899"/>
    </ligand>
</feature>
<comment type="similarity">
    <text evidence="13">Belongs to the thiamine-phosphate synthase family.</text>
</comment>
<keyword evidence="8 13" id="KW-0784">Thiamine biosynthesis</keyword>
<feature type="binding site" evidence="13">
    <location>
        <position position="407"/>
    </location>
    <ligand>
        <name>4-amino-2-methyl-5-(diphosphooxymethyl)pyrimidine</name>
        <dbReference type="ChEBI" id="CHEBI:57841"/>
    </ligand>
</feature>
<organism evidence="14 15">
    <name type="scientific">Capsulimonas corticalis</name>
    <dbReference type="NCBI Taxonomy" id="2219043"/>
    <lineage>
        <taxon>Bacteria</taxon>
        <taxon>Bacillati</taxon>
        <taxon>Armatimonadota</taxon>
        <taxon>Armatimonadia</taxon>
        <taxon>Capsulimonadales</taxon>
        <taxon>Capsulimonadaceae</taxon>
        <taxon>Capsulimonas</taxon>
    </lineage>
</organism>
<dbReference type="PANTHER" id="PTHR20858:SF21">
    <property type="entry name" value="THIAMINE-PHOSPHATE SYNTHASE"/>
    <property type="match status" value="1"/>
</dbReference>
<evidence type="ECO:0000256" key="1">
    <source>
        <dbReference type="ARBA" id="ARBA00005165"/>
    </source>
</evidence>
<feature type="binding site" evidence="13">
    <location>
        <position position="340"/>
    </location>
    <ligand>
        <name>4-amino-2-methyl-5-(diphosphooxymethyl)pyrimidine</name>
        <dbReference type="ChEBI" id="CHEBI:57841"/>
    </ligand>
</feature>
<name>A0A402D3Q4_9BACT</name>
<evidence type="ECO:0000256" key="2">
    <source>
        <dbReference type="ARBA" id="ARBA00022679"/>
    </source>
</evidence>
<dbReference type="CDD" id="cd00564">
    <property type="entry name" value="TMP_TenI"/>
    <property type="match status" value="1"/>
</dbReference>
<dbReference type="EMBL" id="AP025739">
    <property type="protein sequence ID" value="BDI31871.1"/>
    <property type="molecule type" value="Genomic_DNA"/>
</dbReference>
<dbReference type="SUPFAM" id="SSF51391">
    <property type="entry name" value="Thiamin phosphate synthase"/>
    <property type="match status" value="1"/>
</dbReference>
<dbReference type="InterPro" id="IPR004399">
    <property type="entry name" value="HMP/HMP-P_kinase_dom"/>
</dbReference>
<evidence type="ECO:0000256" key="8">
    <source>
        <dbReference type="ARBA" id="ARBA00022977"/>
    </source>
</evidence>
<dbReference type="InterPro" id="IPR022998">
    <property type="entry name" value="ThiamineP_synth_TenI"/>
</dbReference>
<keyword evidence="2 13" id="KW-0808">Transferase</keyword>
<comment type="cofactor">
    <cofactor evidence="13">
        <name>Mg(2+)</name>
        <dbReference type="ChEBI" id="CHEBI:18420"/>
    </cofactor>
    <text evidence="13">Binds 1 Mg(2+) ion per subunit.</text>
</comment>
<dbReference type="GO" id="GO:0009228">
    <property type="term" value="P:thiamine biosynthetic process"/>
    <property type="evidence" value="ECO:0007669"/>
    <property type="project" value="UniProtKB-KW"/>
</dbReference>
<dbReference type="Pfam" id="PF08543">
    <property type="entry name" value="Phos_pyr_kin"/>
    <property type="match status" value="1"/>
</dbReference>
<dbReference type="Gene3D" id="3.20.20.70">
    <property type="entry name" value="Aldolase class I"/>
    <property type="match status" value="1"/>
</dbReference>
<evidence type="ECO:0000313" key="14">
    <source>
        <dbReference type="EMBL" id="BDI31871.1"/>
    </source>
</evidence>
<evidence type="ECO:0000256" key="9">
    <source>
        <dbReference type="ARBA" id="ARBA00023268"/>
    </source>
</evidence>
<accession>A0A402D3Q4</accession>
<dbReference type="GO" id="GO:0009229">
    <property type="term" value="P:thiamine diphosphate biosynthetic process"/>
    <property type="evidence" value="ECO:0007669"/>
    <property type="project" value="UniProtKB-UniRule"/>
</dbReference>
<dbReference type="AlphaFoldDB" id="A0A402D3Q4"/>
<dbReference type="Pfam" id="PF02581">
    <property type="entry name" value="TMP-TENI"/>
    <property type="match status" value="1"/>
</dbReference>
<keyword evidence="4" id="KW-0547">Nucleotide-binding</keyword>
<dbReference type="CDD" id="cd01169">
    <property type="entry name" value="HMPP_kinase"/>
    <property type="match status" value="1"/>
</dbReference>
<evidence type="ECO:0000256" key="7">
    <source>
        <dbReference type="ARBA" id="ARBA00022842"/>
    </source>
</evidence>
<feature type="binding site" evidence="13">
    <location>
        <begin position="404"/>
        <end position="406"/>
    </location>
    <ligand>
        <name>2-[(2R,5Z)-2-carboxy-4-methylthiazol-5(2H)-ylidene]ethyl phosphate</name>
        <dbReference type="ChEBI" id="CHEBI:62899"/>
    </ligand>
</feature>
<reference evidence="14 15" key="1">
    <citation type="journal article" date="2019" name="Int. J. Syst. Evol. Microbiol.">
        <title>Capsulimonas corticalis gen. nov., sp. nov., an aerobic capsulated bacterium, of a novel bacterial order, Capsulimonadales ord. nov., of the class Armatimonadia of the phylum Armatimonadetes.</title>
        <authorList>
            <person name="Li J."/>
            <person name="Kudo C."/>
            <person name="Tonouchi A."/>
        </authorList>
    </citation>
    <scope>NUCLEOTIDE SEQUENCE [LARGE SCALE GENOMIC DNA]</scope>
    <source>
        <strain evidence="14 15">AX-7</strain>
    </source>
</reference>
<dbReference type="InterPro" id="IPR034291">
    <property type="entry name" value="TMP_synthase"/>
</dbReference>
<evidence type="ECO:0000256" key="13">
    <source>
        <dbReference type="HAMAP-Rule" id="MF_00097"/>
    </source>
</evidence>
<protein>
    <recommendedName>
        <fullName evidence="13">Thiamine-phosphate synthase</fullName>
        <shortName evidence="13">TP synthase</shortName>
        <shortName evidence="13">TPS</shortName>
        <ecNumber evidence="13">2.5.1.3</ecNumber>
    </recommendedName>
    <alternativeName>
        <fullName evidence="13">Thiamine-phosphate pyrophosphorylase</fullName>
        <shortName evidence="13">TMP pyrophosphorylase</shortName>
        <shortName evidence="13">TMP-PPase</shortName>
    </alternativeName>
</protein>
<keyword evidence="15" id="KW-1185">Reference proteome</keyword>
<dbReference type="GO" id="GO:0000287">
    <property type="term" value="F:magnesium ion binding"/>
    <property type="evidence" value="ECO:0007669"/>
    <property type="project" value="UniProtKB-UniRule"/>
</dbReference>
<dbReference type="InterPro" id="IPR029056">
    <property type="entry name" value="Ribokinase-like"/>
</dbReference>